<dbReference type="GO" id="GO:0000976">
    <property type="term" value="F:transcription cis-regulatory region binding"/>
    <property type="evidence" value="ECO:0007669"/>
    <property type="project" value="TreeGrafter"/>
</dbReference>
<dbReference type="RefSeq" id="WP_019401405.1">
    <property type="nucleotide sequence ID" value="NZ_JACIEN010000007.1"/>
</dbReference>
<evidence type="ECO:0000256" key="2">
    <source>
        <dbReference type="ARBA" id="ARBA00023015"/>
    </source>
</evidence>
<dbReference type="CDD" id="cd01392">
    <property type="entry name" value="HTH_LacI"/>
    <property type="match status" value="1"/>
</dbReference>
<dbReference type="InterPro" id="IPR028082">
    <property type="entry name" value="Peripla_BP_I"/>
</dbReference>
<dbReference type="Proteomes" id="UP000577362">
    <property type="component" value="Unassembled WGS sequence"/>
</dbReference>
<keyword evidence="1" id="KW-0678">Repressor</keyword>
<dbReference type="PANTHER" id="PTHR30146">
    <property type="entry name" value="LACI-RELATED TRANSCRIPTIONAL REPRESSOR"/>
    <property type="match status" value="1"/>
</dbReference>
<protein>
    <submittedName>
        <fullName evidence="6">DNA-binding LacI/PurR family transcriptional regulator</fullName>
    </submittedName>
</protein>
<sequence>MPSPRKFVSAREVAERAGVSRSAVSRAFTPGASVSEDTRRRVLEAANALGYHVNHLARGLSLKESGIVCLVGSELGTPYRANLVKAMTQAAQDAGKVAMVINTDRSDASVGAALRQALHYRADASIILSGLPDKSITRLCLENGQRIVLINRDDDQEGPLRINLKDGEAARHTLTAFLRAGCRRLAFANSEAGTPSLMARERGFLAAAGAIGLTVAVERFGPSVYDSGRELARRLLTARERPDAVFCATDLIACGFLDAARHEFGLAVPEDLCVTGFDDIEQAGWSSYGLTTFAQPVSDIAREAFAWLMLAPEEATRRPAAVELEARMVWRRTVRGYAQDLSPDLRSAAGA</sequence>
<evidence type="ECO:0000256" key="4">
    <source>
        <dbReference type="ARBA" id="ARBA00023163"/>
    </source>
</evidence>
<dbReference type="Pfam" id="PF00356">
    <property type="entry name" value="LacI"/>
    <property type="match status" value="1"/>
</dbReference>
<dbReference type="Gene3D" id="1.10.260.40">
    <property type="entry name" value="lambda repressor-like DNA-binding domains"/>
    <property type="match status" value="1"/>
</dbReference>
<dbReference type="AlphaFoldDB" id="A0A840C3E8"/>
<dbReference type="SUPFAM" id="SSF47413">
    <property type="entry name" value="lambda repressor-like DNA-binding domains"/>
    <property type="match status" value="1"/>
</dbReference>
<accession>A0A840C3E8</accession>
<dbReference type="PROSITE" id="PS50932">
    <property type="entry name" value="HTH_LACI_2"/>
    <property type="match status" value="1"/>
</dbReference>
<dbReference type="Pfam" id="PF13377">
    <property type="entry name" value="Peripla_BP_3"/>
    <property type="match status" value="1"/>
</dbReference>
<organism evidence="6 7">
    <name type="scientific">Chelatococcus caeni</name>
    <dbReference type="NCBI Taxonomy" id="1348468"/>
    <lineage>
        <taxon>Bacteria</taxon>
        <taxon>Pseudomonadati</taxon>
        <taxon>Pseudomonadota</taxon>
        <taxon>Alphaproteobacteria</taxon>
        <taxon>Hyphomicrobiales</taxon>
        <taxon>Chelatococcaceae</taxon>
        <taxon>Chelatococcus</taxon>
    </lineage>
</organism>
<keyword evidence="4" id="KW-0804">Transcription</keyword>
<keyword evidence="7" id="KW-1185">Reference proteome</keyword>
<dbReference type="InterPro" id="IPR046335">
    <property type="entry name" value="LacI/GalR-like_sensor"/>
</dbReference>
<dbReference type="GO" id="GO:0003700">
    <property type="term" value="F:DNA-binding transcription factor activity"/>
    <property type="evidence" value="ECO:0007669"/>
    <property type="project" value="TreeGrafter"/>
</dbReference>
<dbReference type="InterPro" id="IPR000843">
    <property type="entry name" value="HTH_LacI"/>
</dbReference>
<dbReference type="PANTHER" id="PTHR30146:SF95">
    <property type="entry name" value="RIBOSE OPERON REPRESSOR"/>
    <property type="match status" value="1"/>
</dbReference>
<name>A0A840C3E8_9HYPH</name>
<dbReference type="SMART" id="SM00354">
    <property type="entry name" value="HTH_LACI"/>
    <property type="match status" value="1"/>
</dbReference>
<dbReference type="EMBL" id="JACIEN010000007">
    <property type="protein sequence ID" value="MBB4019363.1"/>
    <property type="molecule type" value="Genomic_DNA"/>
</dbReference>
<gene>
    <name evidence="6" type="ORF">GGR16_004414</name>
</gene>
<evidence type="ECO:0000256" key="1">
    <source>
        <dbReference type="ARBA" id="ARBA00022491"/>
    </source>
</evidence>
<proteinExistence type="predicted"/>
<comment type="caution">
    <text evidence="6">The sequence shown here is derived from an EMBL/GenBank/DDBJ whole genome shotgun (WGS) entry which is preliminary data.</text>
</comment>
<evidence type="ECO:0000256" key="3">
    <source>
        <dbReference type="ARBA" id="ARBA00023125"/>
    </source>
</evidence>
<evidence type="ECO:0000259" key="5">
    <source>
        <dbReference type="PROSITE" id="PS50932"/>
    </source>
</evidence>
<keyword evidence="2" id="KW-0805">Transcription regulation</keyword>
<dbReference type="Gene3D" id="3.40.50.2300">
    <property type="match status" value="2"/>
</dbReference>
<feature type="domain" description="HTH lacI-type" evidence="5">
    <location>
        <begin position="8"/>
        <end position="62"/>
    </location>
</feature>
<evidence type="ECO:0000313" key="7">
    <source>
        <dbReference type="Proteomes" id="UP000577362"/>
    </source>
</evidence>
<keyword evidence="3 6" id="KW-0238">DNA-binding</keyword>
<reference evidence="6 7" key="1">
    <citation type="submission" date="2020-08" db="EMBL/GenBank/DDBJ databases">
        <title>Genomic Encyclopedia of Type Strains, Phase IV (KMG-IV): sequencing the most valuable type-strain genomes for metagenomic binning, comparative biology and taxonomic classification.</title>
        <authorList>
            <person name="Goeker M."/>
        </authorList>
    </citation>
    <scope>NUCLEOTIDE SEQUENCE [LARGE SCALE GENOMIC DNA]</scope>
    <source>
        <strain evidence="6 7">DSM 103737</strain>
    </source>
</reference>
<dbReference type="CDD" id="cd06278">
    <property type="entry name" value="PBP1_LacI-like"/>
    <property type="match status" value="1"/>
</dbReference>
<evidence type="ECO:0000313" key="6">
    <source>
        <dbReference type="EMBL" id="MBB4019363.1"/>
    </source>
</evidence>
<dbReference type="SUPFAM" id="SSF53822">
    <property type="entry name" value="Periplasmic binding protein-like I"/>
    <property type="match status" value="1"/>
</dbReference>
<dbReference type="InterPro" id="IPR010982">
    <property type="entry name" value="Lambda_DNA-bd_dom_sf"/>
</dbReference>